<dbReference type="Proteomes" id="UP000184603">
    <property type="component" value="Unassembled WGS sequence"/>
</dbReference>
<keyword evidence="1" id="KW-0472">Membrane</keyword>
<evidence type="ECO:0000256" key="1">
    <source>
        <dbReference type="SAM" id="Phobius"/>
    </source>
</evidence>
<evidence type="ECO:0000313" key="3">
    <source>
        <dbReference type="Proteomes" id="UP000184603"/>
    </source>
</evidence>
<name>A0A1M7Y4L1_9BACT</name>
<reference evidence="2 3" key="1">
    <citation type="submission" date="2016-12" db="EMBL/GenBank/DDBJ databases">
        <authorList>
            <person name="Song W.-J."/>
            <person name="Kurnit D.M."/>
        </authorList>
    </citation>
    <scope>NUCLEOTIDE SEQUENCE [LARGE SCALE GENOMIC DNA]</scope>
    <source>
        <strain evidence="2 3">DSM 18488</strain>
    </source>
</reference>
<gene>
    <name evidence="2" type="ORF">SAMN02745220_01799</name>
</gene>
<organism evidence="2 3">
    <name type="scientific">Desulfopila aestuarii DSM 18488</name>
    <dbReference type="NCBI Taxonomy" id="1121416"/>
    <lineage>
        <taxon>Bacteria</taxon>
        <taxon>Pseudomonadati</taxon>
        <taxon>Thermodesulfobacteriota</taxon>
        <taxon>Desulfobulbia</taxon>
        <taxon>Desulfobulbales</taxon>
        <taxon>Desulfocapsaceae</taxon>
        <taxon>Desulfopila</taxon>
    </lineage>
</organism>
<dbReference type="EMBL" id="FRFE01000007">
    <property type="protein sequence ID" value="SHO47248.1"/>
    <property type="molecule type" value="Genomic_DNA"/>
</dbReference>
<accession>A0A1M7Y4L1</accession>
<dbReference type="RefSeq" id="WP_159441263.1">
    <property type="nucleotide sequence ID" value="NZ_FRFE01000007.1"/>
</dbReference>
<sequence>MSTLSETIVFLWLLPVLLNIILPLSVLTIWPVLRLLGLARSITPIENEAATRHAY</sequence>
<keyword evidence="3" id="KW-1185">Reference proteome</keyword>
<feature type="transmembrane region" description="Helical" evidence="1">
    <location>
        <begin position="12"/>
        <end position="33"/>
    </location>
</feature>
<dbReference type="AlphaFoldDB" id="A0A1M7Y4L1"/>
<evidence type="ECO:0000313" key="2">
    <source>
        <dbReference type="EMBL" id="SHO47248.1"/>
    </source>
</evidence>
<proteinExistence type="predicted"/>
<protein>
    <submittedName>
        <fullName evidence="2">Uncharacterized protein</fullName>
    </submittedName>
</protein>
<keyword evidence="1" id="KW-1133">Transmembrane helix</keyword>
<keyword evidence="1" id="KW-0812">Transmembrane</keyword>